<keyword evidence="4" id="KW-0067">ATP-binding</keyword>
<dbReference type="GO" id="GO:0005524">
    <property type="term" value="F:ATP binding"/>
    <property type="evidence" value="ECO:0007669"/>
    <property type="project" value="UniProtKB-KW"/>
</dbReference>
<dbReference type="AlphaFoldDB" id="A0A196SJH5"/>
<dbReference type="PANTHER" id="PTHR44329:SF288">
    <property type="entry name" value="MITOGEN-ACTIVATED PROTEIN KINASE KINASE KINASE 20"/>
    <property type="match status" value="1"/>
</dbReference>
<reference evidence="7 8" key="1">
    <citation type="submission" date="2016-05" db="EMBL/GenBank/DDBJ databases">
        <title>Nuclear genome of Blastocystis sp. subtype 1 NandII.</title>
        <authorList>
            <person name="Gentekaki E."/>
            <person name="Curtis B."/>
            <person name="Stairs C."/>
            <person name="Eme L."/>
            <person name="Herman E."/>
            <person name="Klimes V."/>
            <person name="Arias M.C."/>
            <person name="Elias M."/>
            <person name="Hilliou F."/>
            <person name="Klute M."/>
            <person name="Malik S.-B."/>
            <person name="Pightling A."/>
            <person name="Rachubinski R."/>
            <person name="Salas D."/>
            <person name="Schlacht A."/>
            <person name="Suga H."/>
            <person name="Archibald J."/>
            <person name="Ball S.G."/>
            <person name="Clark G."/>
            <person name="Dacks J."/>
            <person name="Van Der Giezen M."/>
            <person name="Tsaousis A."/>
            <person name="Roger A."/>
        </authorList>
    </citation>
    <scope>NUCLEOTIDE SEQUENCE [LARGE SCALE GENOMIC DNA]</scope>
    <source>
        <strain evidence="8">ATCC 50177 / NandII</strain>
    </source>
</reference>
<evidence type="ECO:0000256" key="3">
    <source>
        <dbReference type="ARBA" id="ARBA00022777"/>
    </source>
</evidence>
<dbReference type="PANTHER" id="PTHR44329">
    <property type="entry name" value="SERINE/THREONINE-PROTEIN KINASE TNNI3K-RELATED"/>
    <property type="match status" value="1"/>
</dbReference>
<dbReference type="InterPro" id="IPR011009">
    <property type="entry name" value="Kinase-like_dom_sf"/>
</dbReference>
<dbReference type="Pfam" id="PF00069">
    <property type="entry name" value="Pkinase"/>
    <property type="match status" value="1"/>
</dbReference>
<dbReference type="Gene3D" id="3.30.200.20">
    <property type="entry name" value="Phosphorylase Kinase, domain 1"/>
    <property type="match status" value="1"/>
</dbReference>
<dbReference type="Proteomes" id="UP000078348">
    <property type="component" value="Unassembled WGS sequence"/>
</dbReference>
<dbReference type="EMBL" id="LXWW01000086">
    <property type="protein sequence ID" value="OAO16337.1"/>
    <property type="molecule type" value="Genomic_DNA"/>
</dbReference>
<dbReference type="InterPro" id="IPR000719">
    <property type="entry name" value="Prot_kinase_dom"/>
</dbReference>
<evidence type="ECO:0000256" key="1">
    <source>
        <dbReference type="ARBA" id="ARBA00022679"/>
    </source>
</evidence>
<dbReference type="STRING" id="478820.A0A196SJH5"/>
<evidence type="ECO:0000313" key="8">
    <source>
        <dbReference type="Proteomes" id="UP000078348"/>
    </source>
</evidence>
<keyword evidence="7" id="KW-0723">Serine/threonine-protein kinase</keyword>
<dbReference type="InterPro" id="IPR051681">
    <property type="entry name" value="Ser/Thr_Kinases-Pseudokinases"/>
</dbReference>
<dbReference type="InterPro" id="IPR001245">
    <property type="entry name" value="Ser-Thr/Tyr_kinase_cat_dom"/>
</dbReference>
<dbReference type="Pfam" id="PF07714">
    <property type="entry name" value="PK_Tyr_Ser-Thr"/>
    <property type="match status" value="1"/>
</dbReference>
<feature type="compositionally biased region" description="Polar residues" evidence="5">
    <location>
        <begin position="203"/>
        <end position="219"/>
    </location>
</feature>
<dbReference type="GO" id="GO:0004674">
    <property type="term" value="F:protein serine/threonine kinase activity"/>
    <property type="evidence" value="ECO:0007669"/>
    <property type="project" value="UniProtKB-KW"/>
</dbReference>
<dbReference type="SUPFAM" id="SSF56112">
    <property type="entry name" value="Protein kinase-like (PK-like)"/>
    <property type="match status" value="1"/>
</dbReference>
<evidence type="ECO:0000256" key="2">
    <source>
        <dbReference type="ARBA" id="ARBA00022741"/>
    </source>
</evidence>
<organism evidence="7 8">
    <name type="scientific">Blastocystis sp. subtype 1 (strain ATCC 50177 / NandII)</name>
    <dbReference type="NCBI Taxonomy" id="478820"/>
    <lineage>
        <taxon>Eukaryota</taxon>
        <taxon>Sar</taxon>
        <taxon>Stramenopiles</taxon>
        <taxon>Bigyra</taxon>
        <taxon>Opalozoa</taxon>
        <taxon>Opalinata</taxon>
        <taxon>Blastocystidae</taxon>
        <taxon>Blastocystis</taxon>
    </lineage>
</organism>
<feature type="compositionally biased region" description="Basic and acidic residues" evidence="5">
    <location>
        <begin position="181"/>
        <end position="202"/>
    </location>
</feature>
<name>A0A196SJH5_BLAHN</name>
<dbReference type="InterPro" id="IPR008271">
    <property type="entry name" value="Ser/Thr_kinase_AS"/>
</dbReference>
<evidence type="ECO:0000313" key="7">
    <source>
        <dbReference type="EMBL" id="OAO16337.1"/>
    </source>
</evidence>
<feature type="domain" description="Protein kinase" evidence="6">
    <location>
        <begin position="25"/>
        <end position="379"/>
    </location>
</feature>
<keyword evidence="2" id="KW-0547">Nucleotide-binding</keyword>
<protein>
    <submittedName>
        <fullName evidence="7">Serine/threonine protein kinase</fullName>
    </submittedName>
</protein>
<accession>A0A196SJH5</accession>
<comment type="caution">
    <text evidence="7">The sequence shown here is derived from an EMBL/GenBank/DDBJ whole genome shotgun (WGS) entry which is preliminary data.</text>
</comment>
<evidence type="ECO:0000256" key="5">
    <source>
        <dbReference type="SAM" id="MobiDB-lite"/>
    </source>
</evidence>
<dbReference type="PROSITE" id="PS00108">
    <property type="entry name" value="PROTEIN_KINASE_ST"/>
    <property type="match status" value="1"/>
</dbReference>
<dbReference type="PROSITE" id="PS50011">
    <property type="entry name" value="PROTEIN_KINASE_DOM"/>
    <property type="match status" value="1"/>
</dbReference>
<sequence>MISPEDSADVTNVLQSDWSIDFNDLDFIRQAGQGAFGRIYKARYRGTYVAVKEFQVSEVSDDLLKEMKYEVSIMSGLRHPNIVLYIGASLEPPNVGMVTEWCENGSLADYLHDFSKPLNGRMAVQLALEVSQGMEYLQGHHNGIIHRDLKSDNILLGRHFEAKVADFGLTVIQDCDRVVTAEERSDHSPRDLPEHSSDHMPERTNNTSEHTNNSPSPKNRMSLRNMLTNPRLIDGDAADDSDFYGMEGTIQWMAPEIMNGSKYNSRVDIYSYGILLTELLARIVPFSDTYAGFDFINDVAIKNQLPTIPKWVKCYEKDPLYLAGWSVLKKHHPDLEYHNIPNDLNALIHQCTIMNAQLRPPFKAITETLLSLTELSPLLFLHSFDMPRIRANLHDARYEKLALRELLILLTHVLMPCPTCTEEVARDQAAYEEYLVVFIPELMRLVVPIIHKEREAWRKSDVLGLGVRAALELLRFFCVIPLETVTTLMKDILFVLASYAEEESVLTLSDVCSMCMIVNMCYTQCEVKQKREQAVETFRNWLQTCLSEVGAIEEAGRRRLYMRLVDWIPKECLEGIDGKEEQNEVKEERIRETIRNHIILLQNKFQMRLLK</sequence>
<dbReference type="OrthoDB" id="339325at2759"/>
<dbReference type="SMART" id="SM00220">
    <property type="entry name" value="S_TKc"/>
    <property type="match status" value="1"/>
</dbReference>
<keyword evidence="8" id="KW-1185">Reference proteome</keyword>
<proteinExistence type="predicted"/>
<keyword evidence="1" id="KW-0808">Transferase</keyword>
<dbReference type="CDD" id="cd13999">
    <property type="entry name" value="STKc_MAP3K-like"/>
    <property type="match status" value="1"/>
</dbReference>
<keyword evidence="3 7" id="KW-0418">Kinase</keyword>
<evidence type="ECO:0000259" key="6">
    <source>
        <dbReference type="PROSITE" id="PS50011"/>
    </source>
</evidence>
<evidence type="ECO:0000256" key="4">
    <source>
        <dbReference type="ARBA" id="ARBA00022840"/>
    </source>
</evidence>
<feature type="region of interest" description="Disordered" evidence="5">
    <location>
        <begin position="181"/>
        <end position="222"/>
    </location>
</feature>
<dbReference type="Gene3D" id="1.10.510.10">
    <property type="entry name" value="Transferase(Phosphotransferase) domain 1"/>
    <property type="match status" value="1"/>
</dbReference>
<gene>
    <name evidence="7" type="ORF">AV274_1928</name>
</gene>